<dbReference type="GeneID" id="9522364"/>
<dbReference type="EMBL" id="ABSU01000001">
    <property type="protein sequence ID" value="EFE36874.1"/>
    <property type="molecule type" value="Genomic_DNA"/>
</dbReference>
<evidence type="ECO:0000313" key="3">
    <source>
        <dbReference type="Proteomes" id="UP000008866"/>
    </source>
</evidence>
<organism evidence="2 3">
    <name type="scientific">Arthroderma benhamiae (strain ATCC MYA-4681 / CBS 112371)</name>
    <name type="common">Trichophyton mentagrophytes</name>
    <dbReference type="NCBI Taxonomy" id="663331"/>
    <lineage>
        <taxon>Eukaryota</taxon>
        <taxon>Fungi</taxon>
        <taxon>Dikarya</taxon>
        <taxon>Ascomycota</taxon>
        <taxon>Pezizomycotina</taxon>
        <taxon>Eurotiomycetes</taxon>
        <taxon>Eurotiomycetidae</taxon>
        <taxon>Onygenales</taxon>
        <taxon>Arthrodermataceae</taxon>
        <taxon>Trichophyton</taxon>
    </lineage>
</organism>
<keyword evidence="3" id="KW-1185">Reference proteome</keyword>
<gene>
    <name evidence="2" type="ORF">ARB_04401</name>
</gene>
<sequence>MLQSIVFALPPSSPPAQPRTLQRNSPLAAPSVSPAGHRPEVWPFFVSSFASFSSFSSSSSSSSYSPSSSSSSAVGGSSKKAGGSSQSNDIVTFSSLTHTPRTRNRKPRNASQPKSKEAPEERPTRAKKRRERANRVDP</sequence>
<accession>D4AJF1</accession>
<comment type="caution">
    <text evidence="2">The sequence shown here is derived from an EMBL/GenBank/DDBJ whole genome shotgun (WGS) entry which is preliminary data.</text>
</comment>
<name>D4AJF1_ARTBC</name>
<feature type="compositionally biased region" description="Low complexity" evidence="1">
    <location>
        <begin position="52"/>
        <end position="85"/>
    </location>
</feature>
<dbReference type="AlphaFoldDB" id="D4AJF1"/>
<proteinExistence type="predicted"/>
<feature type="region of interest" description="Disordered" evidence="1">
    <location>
        <begin position="1"/>
        <end position="34"/>
    </location>
</feature>
<evidence type="ECO:0000256" key="1">
    <source>
        <dbReference type="SAM" id="MobiDB-lite"/>
    </source>
</evidence>
<reference evidence="3" key="1">
    <citation type="journal article" date="2011" name="Genome Biol.">
        <title>Comparative and functional genomics provide insights into the pathogenicity of dermatophytic fungi.</title>
        <authorList>
            <person name="Burmester A."/>
            <person name="Shelest E."/>
            <person name="Gloeckner G."/>
            <person name="Heddergott C."/>
            <person name="Schindler S."/>
            <person name="Staib P."/>
            <person name="Heidel A."/>
            <person name="Felder M."/>
            <person name="Petzold A."/>
            <person name="Szafranski K."/>
            <person name="Feuermann M."/>
            <person name="Pedruzzi I."/>
            <person name="Priebe S."/>
            <person name="Groth M."/>
            <person name="Winkler R."/>
            <person name="Li W."/>
            <person name="Kniemeyer O."/>
            <person name="Schroeckh V."/>
            <person name="Hertweck C."/>
            <person name="Hube B."/>
            <person name="White T.C."/>
            <person name="Platzer M."/>
            <person name="Guthke R."/>
            <person name="Heitman J."/>
            <person name="Woestemeyer J."/>
            <person name="Zipfel P.F."/>
            <person name="Monod M."/>
            <person name="Brakhage A.A."/>
        </authorList>
    </citation>
    <scope>NUCLEOTIDE SEQUENCE [LARGE SCALE GENOMIC DNA]</scope>
    <source>
        <strain evidence="3">ATCC MYA-4681 / CBS 112371</strain>
    </source>
</reference>
<feature type="compositionally biased region" description="Basic and acidic residues" evidence="1">
    <location>
        <begin position="114"/>
        <end position="124"/>
    </location>
</feature>
<dbReference type="KEGG" id="abe:ARB_04401"/>
<dbReference type="HOGENOM" id="CLU_1854745_0_0_1"/>
<protein>
    <submittedName>
        <fullName evidence="2">Uncharacterized protein</fullName>
    </submittedName>
</protein>
<dbReference type="Proteomes" id="UP000008866">
    <property type="component" value="Unassembled WGS sequence"/>
</dbReference>
<feature type="compositionally biased region" description="Polar residues" evidence="1">
    <location>
        <begin position="86"/>
        <end position="99"/>
    </location>
</feature>
<dbReference type="RefSeq" id="XP_003017519.1">
    <property type="nucleotide sequence ID" value="XM_003017473.1"/>
</dbReference>
<evidence type="ECO:0000313" key="2">
    <source>
        <dbReference type="EMBL" id="EFE36874.1"/>
    </source>
</evidence>
<feature type="region of interest" description="Disordered" evidence="1">
    <location>
        <begin position="52"/>
        <end position="138"/>
    </location>
</feature>